<gene>
    <name evidence="2" type="ORF">COLO4_34825</name>
</gene>
<accession>A0A1R3GJE1</accession>
<protein>
    <submittedName>
        <fullName evidence="2">Transcription factor</fullName>
    </submittedName>
</protein>
<sequence>MAAAVVSATNNNLPRVPSLPENGDAKSKAEN</sequence>
<comment type="caution">
    <text evidence="2">The sequence shown here is derived from an EMBL/GenBank/DDBJ whole genome shotgun (WGS) entry which is preliminary data.</text>
</comment>
<name>A0A1R3GJE1_9ROSI</name>
<dbReference type="EMBL" id="AWUE01022447">
    <property type="protein sequence ID" value="OMO58181.1"/>
    <property type="molecule type" value="Genomic_DNA"/>
</dbReference>
<keyword evidence="3" id="KW-1185">Reference proteome</keyword>
<dbReference type="AlphaFoldDB" id="A0A1R3GJE1"/>
<organism evidence="2 3">
    <name type="scientific">Corchorus olitorius</name>
    <dbReference type="NCBI Taxonomy" id="93759"/>
    <lineage>
        <taxon>Eukaryota</taxon>
        <taxon>Viridiplantae</taxon>
        <taxon>Streptophyta</taxon>
        <taxon>Embryophyta</taxon>
        <taxon>Tracheophyta</taxon>
        <taxon>Spermatophyta</taxon>
        <taxon>Magnoliopsida</taxon>
        <taxon>eudicotyledons</taxon>
        <taxon>Gunneridae</taxon>
        <taxon>Pentapetalae</taxon>
        <taxon>rosids</taxon>
        <taxon>malvids</taxon>
        <taxon>Malvales</taxon>
        <taxon>Malvaceae</taxon>
        <taxon>Grewioideae</taxon>
        <taxon>Apeibeae</taxon>
        <taxon>Corchorus</taxon>
    </lineage>
</organism>
<feature type="region of interest" description="Disordered" evidence="1">
    <location>
        <begin position="1"/>
        <end position="31"/>
    </location>
</feature>
<proteinExistence type="predicted"/>
<evidence type="ECO:0000313" key="2">
    <source>
        <dbReference type="EMBL" id="OMO58181.1"/>
    </source>
</evidence>
<dbReference type="Proteomes" id="UP000187203">
    <property type="component" value="Unassembled WGS sequence"/>
</dbReference>
<evidence type="ECO:0000256" key="1">
    <source>
        <dbReference type="SAM" id="MobiDB-lite"/>
    </source>
</evidence>
<evidence type="ECO:0000313" key="3">
    <source>
        <dbReference type="Proteomes" id="UP000187203"/>
    </source>
</evidence>
<reference evidence="3" key="1">
    <citation type="submission" date="2013-09" db="EMBL/GenBank/DDBJ databases">
        <title>Corchorus olitorius genome sequencing.</title>
        <authorList>
            <person name="Alam M."/>
            <person name="Haque M.S."/>
            <person name="Islam M.S."/>
            <person name="Emdad E.M."/>
            <person name="Islam M.M."/>
            <person name="Ahmed B."/>
            <person name="Halim A."/>
            <person name="Hossen Q.M.M."/>
            <person name="Hossain M.Z."/>
            <person name="Ahmed R."/>
            <person name="Khan M.M."/>
            <person name="Islam R."/>
            <person name="Rashid M.M."/>
            <person name="Khan S.A."/>
            <person name="Rahman M.S."/>
            <person name="Alam M."/>
            <person name="Yahiya A.S."/>
            <person name="Khan M.S."/>
            <person name="Azam M.S."/>
            <person name="Haque T."/>
            <person name="Lashkar M.Z.H."/>
            <person name="Akhand A.I."/>
            <person name="Morshed G."/>
            <person name="Roy S."/>
            <person name="Uddin K.S."/>
            <person name="Rabeya T."/>
            <person name="Hossain A.S."/>
            <person name="Chowdhury A."/>
            <person name="Snigdha A.R."/>
            <person name="Mortoza M.S."/>
            <person name="Matin S.A."/>
            <person name="Hoque S.M.E."/>
            <person name="Islam M.K."/>
            <person name="Roy D.K."/>
            <person name="Haider R."/>
            <person name="Moosa M.M."/>
            <person name="Elias S.M."/>
            <person name="Hasan A.M."/>
            <person name="Jahan S."/>
            <person name="Shafiuddin M."/>
            <person name="Mahmood N."/>
            <person name="Shommy N.S."/>
        </authorList>
    </citation>
    <scope>NUCLEOTIDE SEQUENCE [LARGE SCALE GENOMIC DNA]</scope>
    <source>
        <strain evidence="3">cv. O-4</strain>
    </source>
</reference>